<name>A0A0D2AR55_9PEZI</name>
<feature type="region of interest" description="Disordered" evidence="1">
    <location>
        <begin position="125"/>
        <end position="146"/>
    </location>
</feature>
<sequence length="1064" mass="119866">MPSKTAQVRHTSIYTRLCWECIANVRSIAAAGHISHGRLPRYALRLSTGRSHRNHVRAFHHGGVRRQELETAKDSNPASGVPTDVVLPIRQRLARWQEENGNPMSDLLGLDKAFGVRNVVADTYGEPKEGMSADSDRDNDAEDLPPSLYDQAISEYGGMFLQMGDLVEIESSRAHAPPTICVFVRRLSSQQIQLITMRGKWLAVVESSIRFSVPGFLDKKLVEPIVPYLPDAEVIEEVLGQTHILDPSVPRTITAPVVTALNDFSRQSEEVYRKHASVLDNAHDLLAHPTDLRFGTLDRVTDRLIGKDSSAPRMPAMYAVRKALLTARLAFGIDRRSHRTTGVFQIRSKKQLKYVAKAVQWLREYQEWEISRIMNETSEKTRLGHAKLTIGVRIVQGFVRKAREAIIESRKHRSAKYVDYGAVGPSSERFPINSPEGTIRFKPTVKFTESERVLIRVLEYASVQCIIEHDEPLNSLIPLILRGTGMYSEPPYDVELGKRAIYSFLLEIGVFAPYDDLTLYDVNLLLPNSQHSKPLQQLASTLSQMKASNVDLQDSFADLRKDLNGTVAFAIDDAGAHEIDDAISVSRITGTDSRVWIHVHVANPTAFISRDSTFARMAAHLTETFYSPERTIPLLPSWLTDDMFSLTSGRPCLTVSTLVDEHGNVLDVKIEHGKLGKVVHLDYKQLPAILDLEVNETKEMEPLVIGGDLPASCQRHAPEIPLEHKDDLKLIYKIAQARFALRQQNGGFNYAFSQPSISVHSRANKPGLPDTYPHRAIGIRTEGDPIIAIYPRKFRNPFSDMSCGSDILVTEMMLLAGESFAKWCEQRGIPIMYRTMQSEPGGPSYHEAYAATILPSIEQHGHITIGAGFRFLQQAGKGMMMTTVSPHPNLGLDAYVKATSPLRRYGDMVVHWQVEAALREEALSGHSSLINSKREDYLPYSRSQIEKIIERLHPRERLIATSKQRSVRHWISHWFFRAHYFNEYPLPKTIQVVVLRQAQSLTTTKQANNLAAWIETGVNMKIRPQDADGNLLQFGDIWEAEIDAVVPYYPDTILRPLRLLYREE</sequence>
<dbReference type="Proteomes" id="UP000053259">
    <property type="component" value="Unassembled WGS sequence"/>
</dbReference>
<dbReference type="VEuPathDB" id="FungiDB:PV09_00122"/>
<dbReference type="Pfam" id="PF00773">
    <property type="entry name" value="RNB"/>
    <property type="match status" value="1"/>
</dbReference>
<dbReference type="EMBL" id="KN847529">
    <property type="protein sequence ID" value="KIW09193.1"/>
    <property type="molecule type" value="Genomic_DNA"/>
</dbReference>
<feature type="compositionally biased region" description="Basic and acidic residues" evidence="1">
    <location>
        <begin position="125"/>
        <end position="138"/>
    </location>
</feature>
<proteinExistence type="predicted"/>
<dbReference type="SMART" id="SM00955">
    <property type="entry name" value="RNB"/>
    <property type="match status" value="1"/>
</dbReference>
<evidence type="ECO:0000259" key="2">
    <source>
        <dbReference type="SMART" id="SM00955"/>
    </source>
</evidence>
<dbReference type="InterPro" id="IPR012340">
    <property type="entry name" value="NA-bd_OB-fold"/>
</dbReference>
<dbReference type="InterPro" id="IPR056625">
    <property type="entry name" value="SH3_CYT4"/>
</dbReference>
<reference evidence="3 4" key="1">
    <citation type="submission" date="2015-01" db="EMBL/GenBank/DDBJ databases">
        <title>The Genome Sequence of Ochroconis gallopava CBS43764.</title>
        <authorList>
            <consortium name="The Broad Institute Genomics Platform"/>
            <person name="Cuomo C."/>
            <person name="de Hoog S."/>
            <person name="Gorbushina A."/>
            <person name="Stielow B."/>
            <person name="Teixiera M."/>
            <person name="Abouelleil A."/>
            <person name="Chapman S.B."/>
            <person name="Priest M."/>
            <person name="Young S.K."/>
            <person name="Wortman J."/>
            <person name="Nusbaum C."/>
            <person name="Birren B."/>
        </authorList>
    </citation>
    <scope>NUCLEOTIDE SEQUENCE [LARGE SCALE GENOMIC DNA]</scope>
    <source>
        <strain evidence="3 4">CBS 43764</strain>
    </source>
</reference>
<dbReference type="AlphaFoldDB" id="A0A0D2AR55"/>
<evidence type="ECO:0000313" key="3">
    <source>
        <dbReference type="EMBL" id="KIW09193.1"/>
    </source>
</evidence>
<dbReference type="GO" id="GO:0006402">
    <property type="term" value="P:mRNA catabolic process"/>
    <property type="evidence" value="ECO:0007669"/>
    <property type="project" value="TreeGrafter"/>
</dbReference>
<dbReference type="SUPFAM" id="SSF50249">
    <property type="entry name" value="Nucleic acid-binding proteins"/>
    <property type="match status" value="1"/>
</dbReference>
<gene>
    <name evidence="3" type="ORF">PV09_00122</name>
</gene>
<dbReference type="Pfam" id="PF23214">
    <property type="entry name" value="SH3_CYT4"/>
    <property type="match status" value="1"/>
</dbReference>
<dbReference type="OrthoDB" id="2285229at2759"/>
<dbReference type="InterPro" id="IPR001900">
    <property type="entry name" value="RNase_II/R"/>
</dbReference>
<accession>A0A0D2AR55</accession>
<protein>
    <recommendedName>
        <fullName evidence="2">RNB domain-containing protein</fullName>
    </recommendedName>
</protein>
<organism evidence="3 4">
    <name type="scientific">Verruconis gallopava</name>
    <dbReference type="NCBI Taxonomy" id="253628"/>
    <lineage>
        <taxon>Eukaryota</taxon>
        <taxon>Fungi</taxon>
        <taxon>Dikarya</taxon>
        <taxon>Ascomycota</taxon>
        <taxon>Pezizomycotina</taxon>
        <taxon>Dothideomycetes</taxon>
        <taxon>Pleosporomycetidae</taxon>
        <taxon>Venturiales</taxon>
        <taxon>Sympoventuriaceae</taxon>
        <taxon>Verruconis</taxon>
    </lineage>
</organism>
<dbReference type="RefSeq" id="XP_016219061.1">
    <property type="nucleotide sequence ID" value="XM_016352804.1"/>
</dbReference>
<feature type="domain" description="RNB" evidence="2">
    <location>
        <begin position="560"/>
        <end position="920"/>
    </location>
</feature>
<dbReference type="STRING" id="253628.A0A0D2AR55"/>
<dbReference type="PANTHER" id="PTHR23355:SF65">
    <property type="entry name" value="EXORIBONUCLEASE CYT-4, PUTATIVE (AFU_ORTHOLOGUE AFUA_7G01550)-RELATED"/>
    <property type="match status" value="1"/>
</dbReference>
<keyword evidence="4" id="KW-1185">Reference proteome</keyword>
<dbReference type="GO" id="GO:0000175">
    <property type="term" value="F:3'-5'-RNA exonuclease activity"/>
    <property type="evidence" value="ECO:0007669"/>
    <property type="project" value="TreeGrafter"/>
</dbReference>
<dbReference type="InterPro" id="IPR056624">
    <property type="entry name" value="WH_CYT4"/>
</dbReference>
<evidence type="ECO:0000256" key="1">
    <source>
        <dbReference type="SAM" id="MobiDB-lite"/>
    </source>
</evidence>
<dbReference type="PANTHER" id="PTHR23355">
    <property type="entry name" value="RIBONUCLEASE"/>
    <property type="match status" value="1"/>
</dbReference>
<dbReference type="GeneID" id="27308095"/>
<dbReference type="Pfam" id="PF23216">
    <property type="entry name" value="WHD_CYT4"/>
    <property type="match status" value="1"/>
</dbReference>
<dbReference type="GO" id="GO:0000932">
    <property type="term" value="C:P-body"/>
    <property type="evidence" value="ECO:0007669"/>
    <property type="project" value="TreeGrafter"/>
</dbReference>
<dbReference type="EMBL" id="KN847529">
    <property type="protein sequence ID" value="KIW09192.1"/>
    <property type="molecule type" value="Genomic_DNA"/>
</dbReference>
<evidence type="ECO:0000313" key="4">
    <source>
        <dbReference type="Proteomes" id="UP000053259"/>
    </source>
</evidence>
<dbReference type="HOGENOM" id="CLU_002512_0_1_1"/>
<dbReference type="GO" id="GO:0003723">
    <property type="term" value="F:RNA binding"/>
    <property type="evidence" value="ECO:0007669"/>
    <property type="project" value="InterPro"/>
</dbReference>
<dbReference type="InterPro" id="IPR050180">
    <property type="entry name" value="RNR_Ribonuclease"/>
</dbReference>
<dbReference type="RefSeq" id="XP_016219062.1">
    <property type="nucleotide sequence ID" value="XM_016352805.1"/>
</dbReference>